<dbReference type="InterPro" id="IPR051397">
    <property type="entry name" value="Zn-ADH-like_protein"/>
</dbReference>
<gene>
    <name evidence="2" type="ORF">H0267_13485</name>
</gene>
<evidence type="ECO:0000313" key="2">
    <source>
        <dbReference type="EMBL" id="MBH0231234.1"/>
    </source>
</evidence>
<dbReference type="InterPro" id="IPR014188">
    <property type="entry name" value="Acrylyl-CoA_reductase_AcuI"/>
</dbReference>
<dbReference type="Gene3D" id="3.90.180.10">
    <property type="entry name" value="Medium-chain alcohol dehydrogenases, catalytic domain"/>
    <property type="match status" value="1"/>
</dbReference>
<dbReference type="GO" id="GO:0043957">
    <property type="term" value="F:acryloyl-CoA reductase (NADPH) activity"/>
    <property type="evidence" value="ECO:0007669"/>
    <property type="project" value="TreeGrafter"/>
</dbReference>
<dbReference type="Gene3D" id="3.40.50.720">
    <property type="entry name" value="NAD(P)-binding Rossmann-like Domain"/>
    <property type="match status" value="1"/>
</dbReference>
<dbReference type="InterPro" id="IPR020843">
    <property type="entry name" value="ER"/>
</dbReference>
<keyword evidence="2" id="KW-0560">Oxidoreductase</keyword>
<reference evidence="2 3" key="1">
    <citation type="journal article" date="2005" name="Int. J. Syst. Evol. Microbiol.">
        <title>Halobacillus yeomjeoni sp. nov., isolated from a marine solar saltern in Korea.</title>
        <authorList>
            <person name="Yoon J.H."/>
            <person name="Kang S.J."/>
            <person name="Lee C.H."/>
            <person name="Oh H.W."/>
            <person name="Oh T.K."/>
        </authorList>
    </citation>
    <scope>NUCLEOTIDE SEQUENCE [LARGE SCALE GENOMIC DNA]</scope>
    <source>
        <strain evidence="2 3">KCTC 3957</strain>
    </source>
</reference>
<dbReference type="RefSeq" id="WP_197317873.1">
    <property type="nucleotide sequence ID" value="NZ_JADZSC010000003.1"/>
</dbReference>
<dbReference type="Pfam" id="PF08240">
    <property type="entry name" value="ADH_N"/>
    <property type="match status" value="1"/>
</dbReference>
<accession>A0A931HXI5</accession>
<dbReference type="GO" id="GO:0043958">
    <property type="term" value="F:acryloyl-CoA reductase (NADH) activity"/>
    <property type="evidence" value="ECO:0007669"/>
    <property type="project" value="UniProtKB-EC"/>
</dbReference>
<dbReference type="InterPro" id="IPR011032">
    <property type="entry name" value="GroES-like_sf"/>
</dbReference>
<dbReference type="EMBL" id="JADZSC010000003">
    <property type="protein sequence ID" value="MBH0231234.1"/>
    <property type="molecule type" value="Genomic_DNA"/>
</dbReference>
<dbReference type="InterPro" id="IPR013154">
    <property type="entry name" value="ADH-like_N"/>
</dbReference>
<comment type="caution">
    <text evidence="2">The sequence shown here is derived from an EMBL/GenBank/DDBJ whole genome shotgun (WGS) entry which is preliminary data.</text>
</comment>
<dbReference type="InterPro" id="IPR013149">
    <property type="entry name" value="ADH-like_C"/>
</dbReference>
<dbReference type="AlphaFoldDB" id="A0A931HXI5"/>
<name>A0A931HXI5_9BACI</name>
<sequence>MTTFQAYRLYDEKNSIKDEMKTLSLKDLPSSDVLIKVKYSSLNYKDALATREDNPIIEKYPITPGIDLAGEVVKSRSPRFNEGDRVIATSYEIGVSHDGGFSEYASIPEEWIVPLPEGLTLKESMIYGTAGFTAALSIHRLEQAGLTPDQGPILVTGASGGVGSIAVAMLAKRGYAVKASTGNPEDNKEYLKKLGANEVLSRKDIYNGEIKPLARERFAGAVDPVGGEPSASILSQLQYEGSVALSGLTGGAKISTNVYPFILRGISLIGIDSVNCPMETRKRVWLRMANDLKIKECFDEIENLLSLDEVPERLQDLLNNQKRGRMVVKL</sequence>
<dbReference type="SUPFAM" id="SSF51735">
    <property type="entry name" value="NAD(P)-binding Rossmann-fold domains"/>
    <property type="match status" value="1"/>
</dbReference>
<proteinExistence type="predicted"/>
<dbReference type="SUPFAM" id="SSF50129">
    <property type="entry name" value="GroES-like"/>
    <property type="match status" value="1"/>
</dbReference>
<evidence type="ECO:0000259" key="1">
    <source>
        <dbReference type="SMART" id="SM00829"/>
    </source>
</evidence>
<dbReference type="Proteomes" id="UP000614490">
    <property type="component" value="Unassembled WGS sequence"/>
</dbReference>
<protein>
    <submittedName>
        <fullName evidence="2">Acryloyl-CoA reductase</fullName>
        <ecNumber evidence="2">1.3.1.95</ecNumber>
    </submittedName>
</protein>
<dbReference type="SMART" id="SM00829">
    <property type="entry name" value="PKS_ER"/>
    <property type="match status" value="1"/>
</dbReference>
<dbReference type="Pfam" id="PF00107">
    <property type="entry name" value="ADH_zinc_N"/>
    <property type="match status" value="1"/>
</dbReference>
<dbReference type="EC" id="1.3.1.95" evidence="2"/>
<keyword evidence="3" id="KW-1185">Reference proteome</keyword>
<dbReference type="NCBIfam" id="TIGR02823">
    <property type="entry name" value="oxido_YhdH"/>
    <property type="match status" value="1"/>
</dbReference>
<organism evidence="2 3">
    <name type="scientific">Halobacillus yeomjeoni</name>
    <dbReference type="NCBI Taxonomy" id="311194"/>
    <lineage>
        <taxon>Bacteria</taxon>
        <taxon>Bacillati</taxon>
        <taxon>Bacillota</taxon>
        <taxon>Bacilli</taxon>
        <taxon>Bacillales</taxon>
        <taxon>Bacillaceae</taxon>
        <taxon>Halobacillus</taxon>
    </lineage>
</organism>
<dbReference type="PANTHER" id="PTHR43677:SF1">
    <property type="entry name" value="ACRYLYL-COA REDUCTASE ACUI-RELATED"/>
    <property type="match status" value="1"/>
</dbReference>
<feature type="domain" description="Enoyl reductase (ER)" evidence="1">
    <location>
        <begin position="18"/>
        <end position="328"/>
    </location>
</feature>
<dbReference type="PANTHER" id="PTHR43677">
    <property type="entry name" value="SHORT-CHAIN DEHYDROGENASE/REDUCTASE"/>
    <property type="match status" value="1"/>
</dbReference>
<evidence type="ECO:0000313" key="3">
    <source>
        <dbReference type="Proteomes" id="UP000614490"/>
    </source>
</evidence>
<dbReference type="InterPro" id="IPR036291">
    <property type="entry name" value="NAD(P)-bd_dom_sf"/>
</dbReference>